<comment type="caution">
    <text evidence="8">The sequence shown here is derived from an EMBL/GenBank/DDBJ whole genome shotgun (WGS) entry which is preliminary data.</text>
</comment>
<evidence type="ECO:0000256" key="7">
    <source>
        <dbReference type="SAM" id="MobiDB-lite"/>
    </source>
</evidence>
<keyword evidence="4" id="KW-0812">Transmembrane</keyword>
<name>A0A7Z0J6L8_9MICO</name>
<evidence type="ECO:0000313" key="9">
    <source>
        <dbReference type="Proteomes" id="UP000537260"/>
    </source>
</evidence>
<dbReference type="AlphaFoldDB" id="A0A7Z0J6L8"/>
<evidence type="ECO:0000256" key="3">
    <source>
        <dbReference type="ARBA" id="ARBA00022475"/>
    </source>
</evidence>
<dbReference type="EMBL" id="JACCFM010000001">
    <property type="protein sequence ID" value="NYJ20346.1"/>
    <property type="molecule type" value="Genomic_DNA"/>
</dbReference>
<evidence type="ECO:0000256" key="2">
    <source>
        <dbReference type="ARBA" id="ARBA00006679"/>
    </source>
</evidence>
<dbReference type="PANTHER" id="PTHR33452">
    <property type="entry name" value="OXIDOREDUCTASE CATD-RELATED"/>
    <property type="match status" value="1"/>
</dbReference>
<evidence type="ECO:0000256" key="5">
    <source>
        <dbReference type="ARBA" id="ARBA00022989"/>
    </source>
</evidence>
<evidence type="ECO:0000313" key="8">
    <source>
        <dbReference type="EMBL" id="NYJ20346.1"/>
    </source>
</evidence>
<reference evidence="8 9" key="1">
    <citation type="submission" date="2020-07" db="EMBL/GenBank/DDBJ databases">
        <title>Sequencing the genomes of 1000 actinobacteria strains.</title>
        <authorList>
            <person name="Klenk H.-P."/>
        </authorList>
    </citation>
    <scope>NUCLEOTIDE SEQUENCE [LARGE SCALE GENOMIC DNA]</scope>
    <source>
        <strain evidence="8 9">LI1</strain>
    </source>
</reference>
<comment type="similarity">
    <text evidence="2">Belongs to the DoxX family.</text>
</comment>
<proteinExistence type="inferred from homology"/>
<organism evidence="8 9">
    <name type="scientific">Glaciibacter psychrotolerans</name>
    <dbReference type="NCBI Taxonomy" id="670054"/>
    <lineage>
        <taxon>Bacteria</taxon>
        <taxon>Bacillati</taxon>
        <taxon>Actinomycetota</taxon>
        <taxon>Actinomycetes</taxon>
        <taxon>Micrococcales</taxon>
        <taxon>Microbacteriaceae</taxon>
        <taxon>Glaciibacter</taxon>
    </lineage>
</organism>
<keyword evidence="5" id="KW-1133">Transmembrane helix</keyword>
<keyword evidence="6" id="KW-0472">Membrane</keyword>
<evidence type="ECO:0000256" key="4">
    <source>
        <dbReference type="ARBA" id="ARBA00022692"/>
    </source>
</evidence>
<evidence type="ECO:0000256" key="6">
    <source>
        <dbReference type="ARBA" id="ARBA00023136"/>
    </source>
</evidence>
<dbReference type="Proteomes" id="UP000537260">
    <property type="component" value="Unassembled WGS sequence"/>
</dbReference>
<accession>A0A7Z0J6L8</accession>
<sequence>MVIGSLFVGHGAQKLFGWFGGSGLDGTDRVMAATQMYPVRPNSIAAGLTEAGCGALLVAGIATPAAAAGLIGVMTTAIRTVHGKNGPWNSNSGWEYNAVIIAALTALVDSGPGSPSFDAARGRVRSGPGWALGALIAGMAASTLATQLGRRNAPRSGEADEAVPSDAAA</sequence>
<dbReference type="InterPro" id="IPR051907">
    <property type="entry name" value="DoxX-like_oxidoreductase"/>
</dbReference>
<keyword evidence="9" id="KW-1185">Reference proteome</keyword>
<keyword evidence="3" id="KW-1003">Cell membrane</keyword>
<evidence type="ECO:0000256" key="1">
    <source>
        <dbReference type="ARBA" id="ARBA00004651"/>
    </source>
</evidence>
<dbReference type="Pfam" id="PF07681">
    <property type="entry name" value="DoxX"/>
    <property type="match status" value="1"/>
</dbReference>
<dbReference type="GO" id="GO:0005886">
    <property type="term" value="C:plasma membrane"/>
    <property type="evidence" value="ECO:0007669"/>
    <property type="project" value="UniProtKB-SubCell"/>
</dbReference>
<dbReference type="InterPro" id="IPR032808">
    <property type="entry name" value="DoxX"/>
</dbReference>
<protein>
    <submittedName>
        <fullName evidence="8">Putative oxidoreductase</fullName>
    </submittedName>
</protein>
<dbReference type="PANTHER" id="PTHR33452:SF1">
    <property type="entry name" value="INNER MEMBRANE PROTEIN YPHA-RELATED"/>
    <property type="match status" value="1"/>
</dbReference>
<gene>
    <name evidence="8" type="ORF">HNR05_002137</name>
</gene>
<comment type="subcellular location">
    <subcellularLocation>
        <location evidence="1">Cell membrane</location>
        <topology evidence="1">Multi-pass membrane protein</topology>
    </subcellularLocation>
</comment>
<feature type="region of interest" description="Disordered" evidence="7">
    <location>
        <begin position="150"/>
        <end position="169"/>
    </location>
</feature>